<protein>
    <submittedName>
        <fullName evidence="1">Uncharacterized protein</fullName>
    </submittedName>
</protein>
<dbReference type="Proteomes" id="UP001608902">
    <property type="component" value="Unassembled WGS sequence"/>
</dbReference>
<comment type="caution">
    <text evidence="1">The sequence shown here is derived from an EMBL/GenBank/DDBJ whole genome shotgun (WGS) entry which is preliminary data.</text>
</comment>
<dbReference type="EMBL" id="JBGFUD010000594">
    <property type="protein sequence ID" value="MFH4974855.1"/>
    <property type="molecule type" value="Genomic_DNA"/>
</dbReference>
<gene>
    <name evidence="1" type="ORF">AB6A40_001564</name>
</gene>
<dbReference type="PANTHER" id="PTHR36944:SF1">
    <property type="entry name" value="CPG4 DOMAIN-CONTAINING PROTEIN"/>
    <property type="match status" value="1"/>
</dbReference>
<accession>A0ABD6E4G7</accession>
<keyword evidence="2" id="KW-1185">Reference proteome</keyword>
<name>A0ABD6E4G7_9BILA</name>
<evidence type="ECO:0000313" key="2">
    <source>
        <dbReference type="Proteomes" id="UP001608902"/>
    </source>
</evidence>
<dbReference type="PANTHER" id="PTHR36944">
    <property type="entry name" value="PROTEIN CBG02791-RELATED"/>
    <property type="match status" value="1"/>
</dbReference>
<organism evidence="1 2">
    <name type="scientific">Gnathostoma spinigerum</name>
    <dbReference type="NCBI Taxonomy" id="75299"/>
    <lineage>
        <taxon>Eukaryota</taxon>
        <taxon>Metazoa</taxon>
        <taxon>Ecdysozoa</taxon>
        <taxon>Nematoda</taxon>
        <taxon>Chromadorea</taxon>
        <taxon>Rhabditida</taxon>
        <taxon>Spirurina</taxon>
        <taxon>Gnathostomatomorpha</taxon>
        <taxon>Gnathostomatoidea</taxon>
        <taxon>Gnathostomatidae</taxon>
        <taxon>Gnathostoma</taxon>
    </lineage>
</organism>
<sequence>MHCDLPTIAHMCGSETANLVVNLTRKSFGSMQTMAIDTGAISRWPSVCKDIRTYKLPTVEDSMRFVVPKNATMSSHLIDTGELLTSKTGVSLSPFISLSLLVLKLACLR</sequence>
<proteinExistence type="predicted"/>
<reference evidence="1 2" key="1">
    <citation type="submission" date="2024-08" db="EMBL/GenBank/DDBJ databases">
        <title>Gnathostoma spinigerum genome.</title>
        <authorList>
            <person name="Gonzalez-Bertolin B."/>
            <person name="Monzon S."/>
            <person name="Zaballos A."/>
            <person name="Jimenez P."/>
            <person name="Dekumyoy P."/>
            <person name="Varona S."/>
            <person name="Cuesta I."/>
            <person name="Sumanam S."/>
            <person name="Adisakwattana P."/>
            <person name="Gasser R.B."/>
            <person name="Hernandez-Gonzalez A."/>
            <person name="Young N.D."/>
            <person name="Perteguer M.J."/>
        </authorList>
    </citation>
    <scope>NUCLEOTIDE SEQUENCE [LARGE SCALE GENOMIC DNA]</scope>
    <source>
        <strain evidence="1">AL3</strain>
        <tissue evidence="1">Liver</tissue>
    </source>
</reference>
<evidence type="ECO:0000313" key="1">
    <source>
        <dbReference type="EMBL" id="MFH4974855.1"/>
    </source>
</evidence>
<dbReference type="AlphaFoldDB" id="A0ABD6E4G7"/>